<proteinExistence type="predicted"/>
<sequence>MPMDLALAIGAGNHLHTHILEVTRRGGSHLVQPRGRGR</sequence>
<protein>
    <submittedName>
        <fullName evidence="1">Uncharacterized protein</fullName>
    </submittedName>
</protein>
<organism evidence="1">
    <name type="scientific">Dulem virus 38</name>
    <dbReference type="NCBI Taxonomy" id="3145756"/>
    <lineage>
        <taxon>Viruses</taxon>
        <taxon>Duplodnaviria</taxon>
        <taxon>Heunggongvirae</taxon>
        <taxon>Uroviricota</taxon>
        <taxon>Caudoviricetes</taxon>
    </lineage>
</organism>
<name>A0AAU8B444_9CAUD</name>
<reference evidence="1" key="1">
    <citation type="submission" date="2024-03" db="EMBL/GenBank/DDBJ databases">
        <title>Diverse circular DNA viruses in blood, oral, and fecal samples of captive lemurs.</title>
        <authorList>
            <person name="Paietta E.N."/>
            <person name="Kraberger S."/>
            <person name="Lund M.C."/>
            <person name="Custer J.M."/>
            <person name="Vargas K.M."/>
            <person name="Ehmke E.E."/>
            <person name="Yoder A.D."/>
            <person name="Varsani A."/>
        </authorList>
    </citation>
    <scope>NUCLEOTIDE SEQUENCE</scope>
    <source>
        <strain evidence="1">Duke_24SF_44</strain>
    </source>
</reference>
<accession>A0AAU8B444</accession>
<dbReference type="EMBL" id="PP511596">
    <property type="protein sequence ID" value="XCD05710.1"/>
    <property type="molecule type" value="Genomic_DNA"/>
</dbReference>
<evidence type="ECO:0000313" key="1">
    <source>
        <dbReference type="EMBL" id="XCD05710.1"/>
    </source>
</evidence>